<dbReference type="InterPro" id="IPR039069">
    <property type="entry name" value="CE7"/>
</dbReference>
<feature type="domain" description="Acetyl xylan esterase" evidence="4">
    <location>
        <begin position="3"/>
        <end position="324"/>
    </location>
</feature>
<evidence type="ECO:0000256" key="1">
    <source>
        <dbReference type="PIRSR" id="PIRSR639069-1"/>
    </source>
</evidence>
<protein>
    <submittedName>
        <fullName evidence="5">Prolyl oligopeptidase family serine peptidase</fullName>
    </submittedName>
</protein>
<feature type="active site" description="Charge relay system" evidence="1">
    <location>
        <position position="280"/>
    </location>
</feature>
<dbReference type="PANTHER" id="PTHR40111:SF1">
    <property type="entry name" value="CEPHALOSPORIN-C DEACETYLASE"/>
    <property type="match status" value="1"/>
</dbReference>
<feature type="active site" description="Nucleophile" evidence="1">
    <location>
        <position position="194"/>
    </location>
</feature>
<proteinExistence type="predicted"/>
<evidence type="ECO:0000313" key="6">
    <source>
        <dbReference type="Proteomes" id="UP000326852"/>
    </source>
</evidence>
<dbReference type="Pfam" id="PF05448">
    <property type="entry name" value="AXE1"/>
    <property type="match status" value="1"/>
</dbReference>
<dbReference type="EMBL" id="VTFX01000005">
    <property type="protein sequence ID" value="KAD3515073.1"/>
    <property type="molecule type" value="Genomic_DNA"/>
</dbReference>
<evidence type="ECO:0000313" key="5">
    <source>
        <dbReference type="EMBL" id="KAD3515073.1"/>
    </source>
</evidence>
<sequence>MYYDLPAEELATYRGSTSAPEDLDGFWADTLAEARVHPLEVEATPFPSGLQTVEVYDVVFPGFGGDPIRAWLRLPARSIRGDGQLPGVVQYVGYGGGRGEAHESLFWASAGFAHLQMDTRGQGAGWSKGTTPDAAGSAGPQVPGMMTRGVLNPQTYYYRRLITDAVRAVEAMRSLSGRGLAPVDPDRVAVLGMSQGGGLALAAASLCPEVAAVVALVPFLSDFPRALTVTDAYPYREITDFLSMQREAVQQVMQALRYFDVVNLVPRASAPALFSVGLMDTTTPPSTVYAAYNTYAGPKELSVWPFNQHEAGGSEDELAALAFLRRQLAG</sequence>
<evidence type="ECO:0000259" key="4">
    <source>
        <dbReference type="Pfam" id="PF05448"/>
    </source>
</evidence>
<feature type="binding site" evidence="2">
    <location>
        <position position="94"/>
    </location>
    <ligand>
        <name>substrate</name>
    </ligand>
</feature>
<feature type="active site" description="Charge relay system" evidence="1">
    <location>
        <position position="309"/>
    </location>
</feature>
<gene>
    <name evidence="5" type="ORF">GD627_12250</name>
</gene>
<evidence type="ECO:0000256" key="2">
    <source>
        <dbReference type="PIRSR" id="PIRSR639069-2"/>
    </source>
</evidence>
<dbReference type="PANTHER" id="PTHR40111">
    <property type="entry name" value="CEPHALOSPORIN-C DEACETYLASE"/>
    <property type="match status" value="1"/>
</dbReference>
<dbReference type="AlphaFoldDB" id="A0A5N6MFR9"/>
<dbReference type="InterPro" id="IPR029058">
    <property type="entry name" value="AB_hydrolase_fold"/>
</dbReference>
<dbReference type="GO" id="GO:0005976">
    <property type="term" value="P:polysaccharide metabolic process"/>
    <property type="evidence" value="ECO:0007669"/>
    <property type="project" value="TreeGrafter"/>
</dbReference>
<name>A0A5N6MFR9_9MICC</name>
<feature type="region of interest" description="Disordered" evidence="3">
    <location>
        <begin position="121"/>
        <end position="142"/>
    </location>
</feature>
<dbReference type="GO" id="GO:0052689">
    <property type="term" value="F:carboxylic ester hydrolase activity"/>
    <property type="evidence" value="ECO:0007669"/>
    <property type="project" value="TreeGrafter"/>
</dbReference>
<evidence type="ECO:0000256" key="3">
    <source>
        <dbReference type="SAM" id="MobiDB-lite"/>
    </source>
</evidence>
<comment type="caution">
    <text evidence="5">The sequence shown here is derived from an EMBL/GenBank/DDBJ whole genome shotgun (WGS) entry which is preliminary data.</text>
</comment>
<accession>A0A5N6MFR9</accession>
<dbReference type="Gene3D" id="3.40.50.1820">
    <property type="entry name" value="alpha/beta hydrolase"/>
    <property type="match status" value="1"/>
</dbReference>
<dbReference type="RefSeq" id="WP_152272741.1">
    <property type="nucleotide sequence ID" value="NZ_VTFX01000005.1"/>
</dbReference>
<dbReference type="SUPFAM" id="SSF53474">
    <property type="entry name" value="alpha/beta-Hydrolases"/>
    <property type="match status" value="1"/>
</dbReference>
<reference evidence="5 6" key="1">
    <citation type="submission" date="2019-08" db="EMBL/GenBank/DDBJ databases">
        <title>Arthrobacter sp. nov., isolated from plateau pika and Tibetan wild ass.</title>
        <authorList>
            <person name="Ge Y."/>
        </authorList>
    </citation>
    <scope>NUCLEOTIDE SEQUENCE [LARGE SCALE GENOMIC DNA]</scope>
    <source>
        <strain evidence="5 6">785</strain>
    </source>
</reference>
<organism evidence="5 6">
    <name type="scientific">Arthrobacter yangruifuii</name>
    <dbReference type="NCBI Taxonomy" id="2606616"/>
    <lineage>
        <taxon>Bacteria</taxon>
        <taxon>Bacillati</taxon>
        <taxon>Actinomycetota</taxon>
        <taxon>Actinomycetes</taxon>
        <taxon>Micrococcales</taxon>
        <taxon>Micrococcaceae</taxon>
        <taxon>Arthrobacter</taxon>
    </lineage>
</organism>
<dbReference type="Proteomes" id="UP000326852">
    <property type="component" value="Unassembled WGS sequence"/>
</dbReference>
<keyword evidence="6" id="KW-1185">Reference proteome</keyword>
<dbReference type="InterPro" id="IPR008391">
    <property type="entry name" value="AXE1_dom"/>
</dbReference>